<evidence type="ECO:0000256" key="3">
    <source>
        <dbReference type="ARBA" id="ARBA00011270"/>
    </source>
</evidence>
<comment type="function">
    <text evidence="1 9">The alpha subunit is responsible for the aldol cleavage of indoleglycerol phosphate to indole and glyceraldehyde 3-phosphate.</text>
</comment>
<dbReference type="Gene3D" id="3.20.20.70">
    <property type="entry name" value="Aldolase class I"/>
    <property type="match status" value="1"/>
</dbReference>
<feature type="active site" description="Proton acceptor" evidence="9">
    <location>
        <position position="51"/>
    </location>
</feature>
<organism evidence="11 12">
    <name type="scientific">Domibacillus aminovorans</name>
    <dbReference type="NCBI Taxonomy" id="29332"/>
    <lineage>
        <taxon>Bacteria</taxon>
        <taxon>Bacillati</taxon>
        <taxon>Bacillota</taxon>
        <taxon>Bacilli</taxon>
        <taxon>Bacillales</taxon>
        <taxon>Bacillaceae</taxon>
        <taxon>Domibacillus</taxon>
    </lineage>
</organism>
<dbReference type="InterPro" id="IPR013785">
    <property type="entry name" value="Aldolase_TIM"/>
</dbReference>
<dbReference type="EC" id="4.2.1.20" evidence="9"/>
<dbReference type="FunFam" id="3.20.20.70:FF:000037">
    <property type="entry name" value="Tryptophan synthase alpha chain"/>
    <property type="match status" value="1"/>
</dbReference>
<evidence type="ECO:0000256" key="6">
    <source>
        <dbReference type="ARBA" id="ARBA00023141"/>
    </source>
</evidence>
<dbReference type="AlphaFoldDB" id="A0A177KIR9"/>
<comment type="similarity">
    <text evidence="9 10">Belongs to the TrpA family.</text>
</comment>
<reference evidence="11 12" key="1">
    <citation type="submission" date="2016-01" db="EMBL/GenBank/DDBJ databases">
        <title>Investigation of taxonomic status of Bacillus aminovorans.</title>
        <authorList>
            <person name="Verma A."/>
            <person name="Pal Y."/>
            <person name="Krishnamurthi S."/>
        </authorList>
    </citation>
    <scope>NUCLEOTIDE SEQUENCE [LARGE SCALE GENOMIC DNA]</scope>
    <source>
        <strain evidence="11 12">DSM 4337</strain>
    </source>
</reference>
<dbReference type="Pfam" id="PF00290">
    <property type="entry name" value="Trp_syntA"/>
    <property type="match status" value="1"/>
</dbReference>
<dbReference type="GO" id="GO:0005829">
    <property type="term" value="C:cytosol"/>
    <property type="evidence" value="ECO:0007669"/>
    <property type="project" value="TreeGrafter"/>
</dbReference>
<comment type="catalytic activity">
    <reaction evidence="8 9">
        <text>(1S,2R)-1-C-(indol-3-yl)glycerol 3-phosphate + L-serine = D-glyceraldehyde 3-phosphate + L-tryptophan + H2O</text>
        <dbReference type="Rhea" id="RHEA:10532"/>
        <dbReference type="ChEBI" id="CHEBI:15377"/>
        <dbReference type="ChEBI" id="CHEBI:33384"/>
        <dbReference type="ChEBI" id="CHEBI:57912"/>
        <dbReference type="ChEBI" id="CHEBI:58866"/>
        <dbReference type="ChEBI" id="CHEBI:59776"/>
        <dbReference type="EC" id="4.2.1.20"/>
    </reaction>
</comment>
<dbReference type="OrthoDB" id="9804578at2"/>
<dbReference type="InterPro" id="IPR002028">
    <property type="entry name" value="Trp_synthase_suA"/>
</dbReference>
<evidence type="ECO:0000313" key="12">
    <source>
        <dbReference type="Proteomes" id="UP000077271"/>
    </source>
</evidence>
<dbReference type="Proteomes" id="UP000077271">
    <property type="component" value="Unassembled WGS sequence"/>
</dbReference>
<comment type="subunit">
    <text evidence="3 9">Tetramer of two alpha and two beta chains.</text>
</comment>
<evidence type="ECO:0000256" key="1">
    <source>
        <dbReference type="ARBA" id="ARBA00003365"/>
    </source>
</evidence>
<proteinExistence type="inferred from homology"/>
<evidence type="ECO:0000313" key="11">
    <source>
        <dbReference type="EMBL" id="OAH52876.1"/>
    </source>
</evidence>
<feature type="active site" description="Proton acceptor" evidence="9">
    <location>
        <position position="62"/>
    </location>
</feature>
<dbReference type="GO" id="GO:0004834">
    <property type="term" value="F:tryptophan synthase activity"/>
    <property type="evidence" value="ECO:0007669"/>
    <property type="project" value="UniProtKB-UniRule"/>
</dbReference>
<evidence type="ECO:0000256" key="9">
    <source>
        <dbReference type="HAMAP-Rule" id="MF_00131"/>
    </source>
</evidence>
<dbReference type="NCBIfam" id="TIGR00262">
    <property type="entry name" value="trpA"/>
    <property type="match status" value="1"/>
</dbReference>
<keyword evidence="6 9" id="KW-0057">Aromatic amino acid biosynthesis</keyword>
<evidence type="ECO:0000256" key="2">
    <source>
        <dbReference type="ARBA" id="ARBA00004733"/>
    </source>
</evidence>
<keyword evidence="4 9" id="KW-0028">Amino-acid biosynthesis</keyword>
<dbReference type="PANTHER" id="PTHR43406:SF1">
    <property type="entry name" value="TRYPTOPHAN SYNTHASE ALPHA CHAIN, CHLOROPLASTIC"/>
    <property type="match status" value="1"/>
</dbReference>
<evidence type="ECO:0000256" key="4">
    <source>
        <dbReference type="ARBA" id="ARBA00022605"/>
    </source>
</evidence>
<keyword evidence="7 9" id="KW-0456">Lyase</keyword>
<evidence type="ECO:0000256" key="7">
    <source>
        <dbReference type="ARBA" id="ARBA00023239"/>
    </source>
</evidence>
<dbReference type="CDD" id="cd04724">
    <property type="entry name" value="Tryptophan_synthase_alpha"/>
    <property type="match status" value="1"/>
</dbReference>
<evidence type="ECO:0000256" key="10">
    <source>
        <dbReference type="RuleBase" id="RU003662"/>
    </source>
</evidence>
<dbReference type="EMBL" id="LQWZ01000037">
    <property type="protein sequence ID" value="OAH52876.1"/>
    <property type="molecule type" value="Genomic_DNA"/>
</dbReference>
<keyword evidence="5 9" id="KW-0822">Tryptophan biosynthesis</keyword>
<gene>
    <name evidence="9" type="primary">trpA</name>
    <name evidence="11" type="ORF">AWH48_13785</name>
</gene>
<evidence type="ECO:0000256" key="8">
    <source>
        <dbReference type="ARBA" id="ARBA00049047"/>
    </source>
</evidence>
<dbReference type="PANTHER" id="PTHR43406">
    <property type="entry name" value="TRYPTOPHAN SYNTHASE, ALPHA CHAIN"/>
    <property type="match status" value="1"/>
</dbReference>
<dbReference type="InterPro" id="IPR018204">
    <property type="entry name" value="Trp_synthase_alpha_AS"/>
</dbReference>
<evidence type="ECO:0000256" key="5">
    <source>
        <dbReference type="ARBA" id="ARBA00022822"/>
    </source>
</evidence>
<dbReference type="HAMAP" id="MF_00131">
    <property type="entry name" value="Trp_synth_alpha"/>
    <property type="match status" value="1"/>
</dbReference>
<name>A0A177KIR9_9BACI</name>
<protein>
    <recommendedName>
        <fullName evidence="9">Tryptophan synthase alpha chain</fullName>
        <ecNumber evidence="9">4.2.1.20</ecNumber>
    </recommendedName>
</protein>
<dbReference type="RefSeq" id="WP_018393402.1">
    <property type="nucleotide sequence ID" value="NZ_LQWZ01000037.1"/>
</dbReference>
<sequence>MTKYKMAATFARVKEEDKKVFTAYIMAGDGGLHTLKETILLLEDAGVTVVELGIPFSDPVADGPVIQEAGKRALAEKITLQGVLAELASFKDDISIPVVIMTYANPVFKLGAETFADQCAAAGVSGVIIPDVPIEEETEFKESLTKHDIALIRFVTLTSSNERIDETVDGAEGFIYAVTVNGITGARAGFAGDLSAHLARITEKSPVPVLAGFGVSSKEQAETLGAACDGVIVGSKIVSLLHEGRGHEIKELVPGKIGVK</sequence>
<accession>A0A177KIR9</accession>
<dbReference type="SUPFAM" id="SSF51366">
    <property type="entry name" value="Ribulose-phoshate binding barrel"/>
    <property type="match status" value="1"/>
</dbReference>
<comment type="caution">
    <text evidence="11">The sequence shown here is derived from an EMBL/GenBank/DDBJ whole genome shotgun (WGS) entry which is preliminary data.</text>
</comment>
<dbReference type="PROSITE" id="PS00167">
    <property type="entry name" value="TRP_SYNTHASE_ALPHA"/>
    <property type="match status" value="1"/>
</dbReference>
<comment type="pathway">
    <text evidence="2 9">Amino-acid biosynthesis; L-tryptophan biosynthesis; L-tryptophan from chorismate: step 5/5.</text>
</comment>
<dbReference type="InterPro" id="IPR011060">
    <property type="entry name" value="RibuloseP-bd_barrel"/>
</dbReference>
<dbReference type="UniPathway" id="UPA00035">
    <property type="reaction ID" value="UER00044"/>
</dbReference>